<evidence type="ECO:0000313" key="1">
    <source>
        <dbReference type="EMBL" id="KMT14236.1"/>
    </source>
</evidence>
<name>A0A0J8FEI1_BETVV</name>
<organism evidence="1 2">
    <name type="scientific">Beta vulgaris subsp. vulgaris</name>
    <name type="common">Beet</name>
    <dbReference type="NCBI Taxonomy" id="3555"/>
    <lineage>
        <taxon>Eukaryota</taxon>
        <taxon>Viridiplantae</taxon>
        <taxon>Streptophyta</taxon>
        <taxon>Embryophyta</taxon>
        <taxon>Tracheophyta</taxon>
        <taxon>Spermatophyta</taxon>
        <taxon>Magnoliopsida</taxon>
        <taxon>eudicotyledons</taxon>
        <taxon>Gunneridae</taxon>
        <taxon>Pentapetalae</taxon>
        <taxon>Caryophyllales</taxon>
        <taxon>Chenopodiaceae</taxon>
        <taxon>Betoideae</taxon>
        <taxon>Beta</taxon>
    </lineage>
</organism>
<gene>
    <name evidence="1" type="ORF">BVRB_4g075950</name>
</gene>
<evidence type="ECO:0000313" key="2">
    <source>
        <dbReference type="Proteomes" id="UP000035740"/>
    </source>
</evidence>
<proteinExistence type="predicted"/>
<accession>A0A0J8FEI1</accession>
<keyword evidence="2" id="KW-1185">Reference proteome</keyword>
<dbReference type="Gramene" id="KMT14236">
    <property type="protein sequence ID" value="KMT14236"/>
    <property type="gene ID" value="BVRB_4g075950"/>
</dbReference>
<protein>
    <submittedName>
        <fullName evidence="1">Uncharacterized protein</fullName>
    </submittedName>
</protein>
<dbReference type="AlphaFoldDB" id="A0A0J8FEI1"/>
<dbReference type="EMBL" id="KQ090068">
    <property type="protein sequence ID" value="KMT14236.1"/>
    <property type="molecule type" value="Genomic_DNA"/>
</dbReference>
<dbReference type="Proteomes" id="UP000035740">
    <property type="component" value="Chromosome 4"/>
</dbReference>
<reference evidence="1 2" key="1">
    <citation type="journal article" date="2014" name="Nature">
        <title>The genome of the recently domesticated crop plant sugar beet (Beta vulgaris).</title>
        <authorList>
            <person name="Dohm J.C."/>
            <person name="Minoche A.E."/>
            <person name="Holtgrawe D."/>
            <person name="Capella-Gutierrez S."/>
            <person name="Zakrzewski F."/>
            <person name="Tafer H."/>
            <person name="Rupp O."/>
            <person name="Sorensen T.R."/>
            <person name="Stracke R."/>
            <person name="Reinhardt R."/>
            <person name="Goesmann A."/>
            <person name="Kraft T."/>
            <person name="Schulz B."/>
            <person name="Stadler P.F."/>
            <person name="Schmidt T."/>
            <person name="Gabaldon T."/>
            <person name="Lehrach H."/>
            <person name="Weisshaar B."/>
            <person name="Himmelbauer H."/>
        </authorList>
    </citation>
    <scope>NUCLEOTIDE SEQUENCE [LARGE SCALE GENOMIC DNA]</scope>
    <source>
        <tissue evidence="1">Taproot</tissue>
    </source>
</reference>
<sequence length="65" mass="7588">MADWQPHTLLDFTSNIQKLQFSEFVSDPTIIRYHILIVRKITSKTLKTSNLQKDFTSTARPNTLH</sequence>